<dbReference type="OrthoDB" id="2749026at2759"/>
<accession>A0A2G8RYI1</accession>
<organism evidence="2 3">
    <name type="scientific">Ganoderma sinense ZZ0214-1</name>
    <dbReference type="NCBI Taxonomy" id="1077348"/>
    <lineage>
        <taxon>Eukaryota</taxon>
        <taxon>Fungi</taxon>
        <taxon>Dikarya</taxon>
        <taxon>Basidiomycota</taxon>
        <taxon>Agaricomycotina</taxon>
        <taxon>Agaricomycetes</taxon>
        <taxon>Polyporales</taxon>
        <taxon>Polyporaceae</taxon>
        <taxon>Ganoderma</taxon>
    </lineage>
</organism>
<dbReference type="InterPro" id="IPR010730">
    <property type="entry name" value="HET"/>
</dbReference>
<comment type="caution">
    <text evidence="2">The sequence shown here is derived from an EMBL/GenBank/DDBJ whole genome shotgun (WGS) entry which is preliminary data.</text>
</comment>
<keyword evidence="3" id="KW-1185">Reference proteome</keyword>
<dbReference type="STRING" id="1077348.A0A2G8RYI1"/>
<dbReference type="AlphaFoldDB" id="A0A2G8RYI1"/>
<reference evidence="2 3" key="1">
    <citation type="journal article" date="2015" name="Sci. Rep.">
        <title>Chromosome-level genome map provides insights into diverse defense mechanisms in the medicinal fungus Ganoderma sinense.</title>
        <authorList>
            <person name="Zhu Y."/>
            <person name="Xu J."/>
            <person name="Sun C."/>
            <person name="Zhou S."/>
            <person name="Xu H."/>
            <person name="Nelson D.R."/>
            <person name="Qian J."/>
            <person name="Song J."/>
            <person name="Luo H."/>
            <person name="Xiang L."/>
            <person name="Li Y."/>
            <person name="Xu Z."/>
            <person name="Ji A."/>
            <person name="Wang L."/>
            <person name="Lu S."/>
            <person name="Hayward A."/>
            <person name="Sun W."/>
            <person name="Li X."/>
            <person name="Schwartz D.C."/>
            <person name="Wang Y."/>
            <person name="Chen S."/>
        </authorList>
    </citation>
    <scope>NUCLEOTIDE SEQUENCE [LARGE SCALE GENOMIC DNA]</scope>
    <source>
        <strain evidence="2 3">ZZ0214-1</strain>
    </source>
</reference>
<evidence type="ECO:0000313" key="3">
    <source>
        <dbReference type="Proteomes" id="UP000230002"/>
    </source>
</evidence>
<dbReference type="PANTHER" id="PTHR10622">
    <property type="entry name" value="HET DOMAIN-CONTAINING PROTEIN"/>
    <property type="match status" value="1"/>
</dbReference>
<protein>
    <recommendedName>
        <fullName evidence="1">Heterokaryon incompatibility domain-containing protein</fullName>
    </recommendedName>
</protein>
<gene>
    <name evidence="2" type="ORF">GSI_12328</name>
</gene>
<dbReference type="EMBL" id="AYKW01000045">
    <property type="protein sequence ID" value="PIL26570.1"/>
    <property type="molecule type" value="Genomic_DNA"/>
</dbReference>
<evidence type="ECO:0000313" key="2">
    <source>
        <dbReference type="EMBL" id="PIL26570.1"/>
    </source>
</evidence>
<name>A0A2G8RYI1_9APHY</name>
<sequence length="588" mass="66860">MWLLSTDRAELHYFANNFEAIGGYAILSHTWTGDEQTLQEVQAIGGQCRRDGTNPRDFVHRKVHNCCIIAERYGYRWVWIDSCCIDKTSSSELSEAINSMFRWYKEAEVCFAYLTDVPSGCNLHARRSAFRKSRWHTRGWTLQELIAPDFIVFLSADWDELGNRADIAGLLEEITGVPARVLTGEAPPAQYSVSIRMSWASGRETTRVEDEAYCLMGLFSVSMPTNYGEGKRAFIRLQYEIMEHNHDMSLFIFGYRVDQNHSFNFYPKEELSSRWSYLLANSPREFDSGFEYIPDLGTNTKQPYPPPISDSRLTGPFKGGIELPRVAVTNYGVELRVPIHESNGITIAVMLCQNNGRNIGILLTRDSRGKDPKRPRYFTGCPFTKPDTGLARYAARLVDLGDDLYALTFDRKPVKAAWRTIYVVPTPSDLDTIDSVTTPNLMINCNPASRFRIPRWLVTRFTTLQFEVRQVRNDESLQVLHFFLTLGTRISCIHHNGGHPDQPPQLWAKVDVLLPHVSIDVFTHSCSEDHIDSKSWATRSRVYSDSTGSVDSFPESFTTFHFLISYTTLSNSSSGVEESTCNEGSCQR</sequence>
<evidence type="ECO:0000259" key="1">
    <source>
        <dbReference type="Pfam" id="PF06985"/>
    </source>
</evidence>
<dbReference type="Pfam" id="PF06985">
    <property type="entry name" value="HET"/>
    <property type="match status" value="1"/>
</dbReference>
<dbReference type="PANTHER" id="PTHR10622:SF10">
    <property type="entry name" value="HET DOMAIN-CONTAINING PROTEIN"/>
    <property type="match status" value="1"/>
</dbReference>
<dbReference type="Proteomes" id="UP000230002">
    <property type="component" value="Unassembled WGS sequence"/>
</dbReference>
<feature type="domain" description="Heterokaryon incompatibility" evidence="1">
    <location>
        <begin position="24"/>
        <end position="116"/>
    </location>
</feature>
<proteinExistence type="predicted"/>